<accession>A0AA35CKX2</accession>
<proteinExistence type="predicted"/>
<protein>
    <submittedName>
        <fullName evidence="2">Uncharacterized protein</fullName>
    </submittedName>
</protein>
<name>A0AA35CKX2_9FIRM</name>
<dbReference type="Proteomes" id="UP001163687">
    <property type="component" value="Chromosome"/>
</dbReference>
<evidence type="ECO:0000256" key="1">
    <source>
        <dbReference type="SAM" id="MobiDB-lite"/>
    </source>
</evidence>
<evidence type="ECO:0000313" key="2">
    <source>
        <dbReference type="EMBL" id="BDG59216.1"/>
    </source>
</evidence>
<keyword evidence="3" id="KW-1185">Reference proteome</keyword>
<feature type="region of interest" description="Disordered" evidence="1">
    <location>
        <begin position="1"/>
        <end position="23"/>
    </location>
</feature>
<dbReference type="KEGG" id="cmic:caldi_03060"/>
<evidence type="ECO:0000313" key="3">
    <source>
        <dbReference type="Proteomes" id="UP001163687"/>
    </source>
</evidence>
<reference evidence="2" key="1">
    <citation type="submission" date="2022-03" db="EMBL/GenBank/DDBJ databases">
        <title>Complete genome sequence of Caldinitratiruptor microaerophilus.</title>
        <authorList>
            <person name="Mukaiyama R."/>
            <person name="Nishiyama T."/>
            <person name="Ueda K."/>
        </authorList>
    </citation>
    <scope>NUCLEOTIDE SEQUENCE</scope>
    <source>
        <strain evidence="2">JCM 16183</strain>
    </source>
</reference>
<gene>
    <name evidence="2" type="ORF">caldi_03060</name>
</gene>
<sequence length="64" mass="6155">MPRHALPCHAPAEPGPGAIARKSAARRGAAPVFSVPAVQGGVNAGPPCVVCGPCGGAVVGCEAR</sequence>
<organism evidence="2 3">
    <name type="scientific">Caldinitratiruptor microaerophilus</name>
    <dbReference type="NCBI Taxonomy" id="671077"/>
    <lineage>
        <taxon>Bacteria</taxon>
        <taxon>Bacillati</taxon>
        <taxon>Bacillota</taxon>
        <taxon>Clostridia</taxon>
        <taxon>Eubacteriales</taxon>
        <taxon>Symbiobacteriaceae</taxon>
        <taxon>Caldinitratiruptor</taxon>
    </lineage>
</organism>
<dbReference type="EMBL" id="AP025628">
    <property type="protein sequence ID" value="BDG59216.1"/>
    <property type="molecule type" value="Genomic_DNA"/>
</dbReference>
<dbReference type="AlphaFoldDB" id="A0AA35CKX2"/>